<protein>
    <recommendedName>
        <fullName evidence="6">TIR domain-containing protein</fullName>
    </recommendedName>
</protein>
<dbReference type="SUPFAM" id="SSF52200">
    <property type="entry name" value="Toll/Interleukin receptor TIR domain"/>
    <property type="match status" value="1"/>
</dbReference>
<dbReference type="Proteomes" id="UP000195442">
    <property type="component" value="Unassembled WGS sequence"/>
</dbReference>
<evidence type="ECO:0000259" key="3">
    <source>
        <dbReference type="Pfam" id="PF20703"/>
    </source>
</evidence>
<gene>
    <name evidence="4" type="ORF">CRENPOLYSF2_1150019</name>
</gene>
<dbReference type="PANTHER" id="PTHR23150:SF35">
    <property type="entry name" value="BLL6746 PROTEIN"/>
    <property type="match status" value="1"/>
</dbReference>
<dbReference type="AlphaFoldDB" id="A0A1R4GZM8"/>
<dbReference type="InterPro" id="IPR000157">
    <property type="entry name" value="TIR_dom"/>
</dbReference>
<feature type="domain" description="TIR" evidence="2">
    <location>
        <begin position="9"/>
        <end position="98"/>
    </location>
</feature>
<dbReference type="PANTHER" id="PTHR23150">
    <property type="entry name" value="SULFATASE MODIFYING FACTOR 1, 2"/>
    <property type="match status" value="1"/>
</dbReference>
<dbReference type="InterPro" id="IPR035897">
    <property type="entry name" value="Toll_tir_struct_dom_sf"/>
</dbReference>
<feature type="domain" description="Sulfatase-modifying factor enzyme-like" evidence="1">
    <location>
        <begin position="737"/>
        <end position="937"/>
    </location>
</feature>
<dbReference type="Pfam" id="PF20703">
    <property type="entry name" value="nSTAND1"/>
    <property type="match status" value="1"/>
</dbReference>
<evidence type="ECO:0000313" key="5">
    <source>
        <dbReference type="Proteomes" id="UP000195442"/>
    </source>
</evidence>
<proteinExistence type="predicted"/>
<dbReference type="RefSeq" id="WP_087145611.1">
    <property type="nucleotide sequence ID" value="NZ_FUKJ01000019.1"/>
</dbReference>
<dbReference type="GO" id="GO:0007165">
    <property type="term" value="P:signal transduction"/>
    <property type="evidence" value="ECO:0007669"/>
    <property type="project" value="InterPro"/>
</dbReference>
<dbReference type="EMBL" id="FUKJ01000019">
    <property type="protein sequence ID" value="SJM89394.1"/>
    <property type="molecule type" value="Genomic_DNA"/>
</dbReference>
<reference evidence="5" key="1">
    <citation type="submission" date="2017-02" db="EMBL/GenBank/DDBJ databases">
        <authorList>
            <person name="Daims H."/>
        </authorList>
    </citation>
    <scope>NUCLEOTIDE SEQUENCE [LARGE SCALE GENOMIC DNA]</scope>
</reference>
<dbReference type="GO" id="GO:0120147">
    <property type="term" value="F:formylglycine-generating oxidase activity"/>
    <property type="evidence" value="ECO:0007669"/>
    <property type="project" value="TreeGrafter"/>
</dbReference>
<dbReference type="Pfam" id="PF13676">
    <property type="entry name" value="TIR_2"/>
    <property type="match status" value="1"/>
</dbReference>
<dbReference type="Gene3D" id="3.90.1580.10">
    <property type="entry name" value="paralog of FGE (formylglycine-generating enzyme)"/>
    <property type="match status" value="1"/>
</dbReference>
<evidence type="ECO:0000313" key="4">
    <source>
        <dbReference type="EMBL" id="SJM89394.1"/>
    </source>
</evidence>
<evidence type="ECO:0000259" key="1">
    <source>
        <dbReference type="Pfam" id="PF03781"/>
    </source>
</evidence>
<evidence type="ECO:0008006" key="6">
    <source>
        <dbReference type="Google" id="ProtNLM"/>
    </source>
</evidence>
<dbReference type="InterPro" id="IPR005532">
    <property type="entry name" value="SUMF_dom"/>
</dbReference>
<name>A0A1R4GZM8_9GAMM</name>
<dbReference type="Pfam" id="PF03781">
    <property type="entry name" value="FGE-sulfatase"/>
    <property type="match status" value="1"/>
</dbReference>
<keyword evidence="5" id="KW-1185">Reference proteome</keyword>
<dbReference type="InterPro" id="IPR016187">
    <property type="entry name" value="CTDL_fold"/>
</dbReference>
<feature type="domain" description="Novel STAND NTPase 1" evidence="3">
    <location>
        <begin position="154"/>
        <end position="499"/>
    </location>
</feature>
<accession>A0A1R4GZM8</accession>
<dbReference type="SUPFAM" id="SSF56436">
    <property type="entry name" value="C-type lectin-like"/>
    <property type="match status" value="1"/>
</dbReference>
<dbReference type="InterPro" id="IPR051043">
    <property type="entry name" value="Sulfatase_Mod_Factor_Kinase"/>
</dbReference>
<dbReference type="InterPro" id="IPR049052">
    <property type="entry name" value="nSTAND1"/>
</dbReference>
<sequence>MTHVPSQQIFLSYSPTDGEAATILRIELEKAGMPVFREESPVRLGDGWLYSLKDRLQSCSVFIMLIGREGVQQWNSVEMQLALARNLLPTDDGQWLPIYSLLLPDADPKKIPPLLSHFQALPWQIDSAVPKMLLTAIRSRTELFSVAKQLDSCPYMGLTTFQRGHAPLFFGRRKETLEIIRYFGTQSQINPDRIRREDDQFCRWIQIEGSSVSGKSSLINAGLMPLIEQGALWPRTGFKTWKILGPMVPSENPLQQLAELLECALIKDPDERDFSRSYKQLLPDDTVLNKRLNAVKDPNVGFVLIVDQFEELFTLSNKNEQRRFDAQLANALLEKDSRFFLMTSIATGFLEGFEHLLYLSEWYNTRCKRYALPSVSQTALRDIIERPARLCGLDVKDIVPDILADAKNEVGVLPLVENALHYLWEHQHDNRLSPTLYQQKGGIAGLLETQADDLLACLEQEIPDSKADALKLLLALTRISPDGRHTRQRIALDEARHIAGRDDVQRGQKIIDFLSGKPDASQGSQKSKGGLRLLTIVGAGESSGNYQMPLYKQQFVDLLYEPLIRARGQDENTGQLVGYWQTLYEYIGNSSQTNNYQHLLMQRAKVWEHSRGFWRWWHLAGWSDLWAYHKLGVSNSESAEGRFIHWSKVALGVKTALQVLVLAFVGQSFYWTQKHNLPVSYMLMQQRFRLIDAGFLPKPFPEMVAIEVDDIAPVIEPNIAFFDDGEPVLQEPKFATPGTEISLAKHFFLSKYEITYQQFDYYVWQQDGKVEYPATAKGGRNQLPVVNVSWYDANAYLTWLSDKTHKHYRLPTEAEWRYSDRAKTTTDYWWGDGIGKNKANCTDCGSAWDGEQSAPVGSFAANSFGLYDTVGNVHEWTCSVWKEQPDGNEYTCAFQSGASRVFLGGSWRNRSIFLLYSSRDWDVPGYTSDNLGFRAARID</sequence>
<organism evidence="4 5">
    <name type="scientific">Crenothrix polyspora</name>
    <dbReference type="NCBI Taxonomy" id="360316"/>
    <lineage>
        <taxon>Bacteria</taxon>
        <taxon>Pseudomonadati</taxon>
        <taxon>Pseudomonadota</taxon>
        <taxon>Gammaproteobacteria</taxon>
        <taxon>Methylococcales</taxon>
        <taxon>Crenotrichaceae</taxon>
        <taxon>Crenothrix</taxon>
    </lineage>
</organism>
<dbReference type="Gene3D" id="3.40.50.10140">
    <property type="entry name" value="Toll/interleukin-1 receptor homology (TIR) domain"/>
    <property type="match status" value="1"/>
</dbReference>
<dbReference type="InterPro" id="IPR042095">
    <property type="entry name" value="SUMF_sf"/>
</dbReference>
<dbReference type="OrthoDB" id="9768004at2"/>
<evidence type="ECO:0000259" key="2">
    <source>
        <dbReference type="Pfam" id="PF13676"/>
    </source>
</evidence>